<feature type="region of interest" description="Disordered" evidence="1">
    <location>
        <begin position="50"/>
        <end position="69"/>
    </location>
</feature>
<proteinExistence type="predicted"/>
<gene>
    <name evidence="2" type="ORF">PR003_g20727</name>
</gene>
<evidence type="ECO:0000313" key="2">
    <source>
        <dbReference type="EMBL" id="KAE9308504.1"/>
    </source>
</evidence>
<dbReference type="EMBL" id="QXFT01001874">
    <property type="protein sequence ID" value="KAE9308504.1"/>
    <property type="molecule type" value="Genomic_DNA"/>
</dbReference>
<accession>A0A6A4DN79</accession>
<reference evidence="2 3" key="1">
    <citation type="submission" date="2018-08" db="EMBL/GenBank/DDBJ databases">
        <title>Genomic investigation of the strawberry pathogen Phytophthora fragariae indicates pathogenicity is determined by transcriptional variation in three key races.</title>
        <authorList>
            <person name="Adams T.M."/>
            <person name="Armitage A.D."/>
            <person name="Sobczyk M.K."/>
            <person name="Bates H.J."/>
            <person name="Dunwell J.M."/>
            <person name="Nellist C.F."/>
            <person name="Harrison R.J."/>
        </authorList>
    </citation>
    <scope>NUCLEOTIDE SEQUENCE [LARGE SCALE GENOMIC DNA]</scope>
    <source>
        <strain evidence="2 3">SCRP333</strain>
    </source>
</reference>
<dbReference type="Proteomes" id="UP000434957">
    <property type="component" value="Unassembled WGS sequence"/>
</dbReference>
<keyword evidence="3" id="KW-1185">Reference proteome</keyword>
<organism evidence="2 3">
    <name type="scientific">Phytophthora rubi</name>
    <dbReference type="NCBI Taxonomy" id="129364"/>
    <lineage>
        <taxon>Eukaryota</taxon>
        <taxon>Sar</taxon>
        <taxon>Stramenopiles</taxon>
        <taxon>Oomycota</taxon>
        <taxon>Peronosporomycetes</taxon>
        <taxon>Peronosporales</taxon>
        <taxon>Peronosporaceae</taxon>
        <taxon>Phytophthora</taxon>
    </lineage>
</organism>
<evidence type="ECO:0000256" key="1">
    <source>
        <dbReference type="SAM" id="MobiDB-lite"/>
    </source>
</evidence>
<protein>
    <submittedName>
        <fullName evidence="2">Uncharacterized protein</fullName>
    </submittedName>
</protein>
<comment type="caution">
    <text evidence="2">The sequence shown here is derived from an EMBL/GenBank/DDBJ whole genome shotgun (WGS) entry which is preliminary data.</text>
</comment>
<name>A0A6A4DN79_9STRA</name>
<sequence length="69" mass="7906">MDKSQLNDQRRPFSLAEQLRIVDKLEPARVQLNSCDSDVQRVAHLNSSLRKKLLPESERGHNPASTQRP</sequence>
<evidence type="ECO:0000313" key="3">
    <source>
        <dbReference type="Proteomes" id="UP000434957"/>
    </source>
</evidence>
<dbReference type="AlphaFoldDB" id="A0A6A4DN79"/>